<dbReference type="InterPro" id="IPR036390">
    <property type="entry name" value="WH_DNA-bd_sf"/>
</dbReference>
<dbReference type="SMART" id="SM00055">
    <property type="entry name" value="FCH"/>
    <property type="match status" value="1"/>
</dbReference>
<dbReference type="GO" id="GO:0005737">
    <property type="term" value="C:cytoplasm"/>
    <property type="evidence" value="ECO:0007669"/>
    <property type="project" value="TreeGrafter"/>
</dbReference>
<feature type="region of interest" description="Disordered" evidence="2">
    <location>
        <begin position="718"/>
        <end position="824"/>
    </location>
</feature>
<evidence type="ECO:0000256" key="2">
    <source>
        <dbReference type="SAM" id="MobiDB-lite"/>
    </source>
</evidence>
<dbReference type="OrthoDB" id="2155291at2759"/>
<dbReference type="PROSITE" id="PS50238">
    <property type="entry name" value="RHOGAP"/>
    <property type="match status" value="1"/>
</dbReference>
<dbReference type="GO" id="GO:0007010">
    <property type="term" value="P:cytoskeleton organization"/>
    <property type="evidence" value="ECO:0007669"/>
    <property type="project" value="TreeGrafter"/>
</dbReference>
<organism evidence="6 7">
    <name type="scientific">Coemansia erecta</name>
    <dbReference type="NCBI Taxonomy" id="147472"/>
    <lineage>
        <taxon>Eukaryota</taxon>
        <taxon>Fungi</taxon>
        <taxon>Fungi incertae sedis</taxon>
        <taxon>Zoopagomycota</taxon>
        <taxon>Kickxellomycotina</taxon>
        <taxon>Kickxellomycetes</taxon>
        <taxon>Kickxellales</taxon>
        <taxon>Kickxellaceae</taxon>
        <taxon>Coemansia</taxon>
    </lineage>
</organism>
<feature type="compositionally biased region" description="Basic and acidic residues" evidence="2">
    <location>
        <begin position="879"/>
        <end position="889"/>
    </location>
</feature>
<dbReference type="Gene3D" id="1.20.1270.60">
    <property type="entry name" value="Arfaptin homology (AH) domain/BAR domain"/>
    <property type="match status" value="2"/>
</dbReference>
<feature type="domain" description="DEP" evidence="3">
    <location>
        <begin position="302"/>
        <end position="359"/>
    </location>
</feature>
<dbReference type="GO" id="GO:0000935">
    <property type="term" value="C:division septum"/>
    <property type="evidence" value="ECO:0007669"/>
    <property type="project" value="TreeGrafter"/>
</dbReference>
<feature type="region of interest" description="Disordered" evidence="2">
    <location>
        <begin position="203"/>
        <end position="226"/>
    </location>
</feature>
<dbReference type="InterPro" id="IPR001060">
    <property type="entry name" value="FCH_dom"/>
</dbReference>
<dbReference type="GO" id="GO:0005886">
    <property type="term" value="C:plasma membrane"/>
    <property type="evidence" value="ECO:0007669"/>
    <property type="project" value="TreeGrafter"/>
</dbReference>
<evidence type="ECO:0000259" key="5">
    <source>
        <dbReference type="PROSITE" id="PS51741"/>
    </source>
</evidence>
<dbReference type="InterPro" id="IPR000198">
    <property type="entry name" value="RhoGAP_dom"/>
</dbReference>
<dbReference type="GO" id="GO:0005096">
    <property type="term" value="F:GTPase activator activity"/>
    <property type="evidence" value="ECO:0007669"/>
    <property type="project" value="TreeGrafter"/>
</dbReference>
<dbReference type="Gene3D" id="1.10.555.10">
    <property type="entry name" value="Rho GTPase activation protein"/>
    <property type="match status" value="1"/>
</dbReference>
<protein>
    <submittedName>
        <fullName evidence="6">Rho-GTPase-activating protein 8</fullName>
    </submittedName>
</protein>
<dbReference type="PROSITE" id="PS50186">
    <property type="entry name" value="DEP"/>
    <property type="match status" value="1"/>
</dbReference>
<dbReference type="Proteomes" id="UP001149813">
    <property type="component" value="Unassembled WGS sequence"/>
</dbReference>
<feature type="compositionally biased region" description="Low complexity" evidence="2">
    <location>
        <begin position="203"/>
        <end position="217"/>
    </location>
</feature>
<dbReference type="GO" id="GO:0007264">
    <property type="term" value="P:small GTPase-mediated signal transduction"/>
    <property type="evidence" value="ECO:0007669"/>
    <property type="project" value="TreeGrafter"/>
</dbReference>
<dbReference type="PROSITE" id="PS51741">
    <property type="entry name" value="F_BAR"/>
    <property type="match status" value="1"/>
</dbReference>
<evidence type="ECO:0000259" key="4">
    <source>
        <dbReference type="PROSITE" id="PS50238"/>
    </source>
</evidence>
<feature type="compositionally biased region" description="Polar residues" evidence="2">
    <location>
        <begin position="775"/>
        <end position="788"/>
    </location>
</feature>
<feature type="domain" description="F-BAR" evidence="5">
    <location>
        <begin position="2"/>
        <end position="478"/>
    </location>
</feature>
<evidence type="ECO:0000313" key="6">
    <source>
        <dbReference type="EMBL" id="KAJ1721424.1"/>
    </source>
</evidence>
<dbReference type="SMART" id="SM00324">
    <property type="entry name" value="RhoGAP"/>
    <property type="match status" value="1"/>
</dbReference>
<evidence type="ECO:0000256" key="1">
    <source>
        <dbReference type="PROSITE-ProRule" id="PRU01077"/>
    </source>
</evidence>
<dbReference type="InterPro" id="IPR031160">
    <property type="entry name" value="F_BAR_dom"/>
</dbReference>
<proteinExistence type="predicted"/>
<feature type="region of interest" description="Disordered" evidence="2">
    <location>
        <begin position="840"/>
        <end position="889"/>
    </location>
</feature>
<dbReference type="AlphaFoldDB" id="A0A9W7XV32"/>
<evidence type="ECO:0000313" key="7">
    <source>
        <dbReference type="Proteomes" id="UP001149813"/>
    </source>
</evidence>
<comment type="caution">
    <text evidence="6">The sequence shown here is derived from an EMBL/GenBank/DDBJ whole genome shotgun (WGS) entry which is preliminary data.</text>
</comment>
<evidence type="ECO:0000259" key="3">
    <source>
        <dbReference type="PROSITE" id="PS50186"/>
    </source>
</evidence>
<dbReference type="Pfam" id="PF00611">
    <property type="entry name" value="FCH"/>
    <property type="match status" value="1"/>
</dbReference>
<dbReference type="EMBL" id="JANBOJ010000173">
    <property type="protein sequence ID" value="KAJ1721424.1"/>
    <property type="molecule type" value="Genomic_DNA"/>
</dbReference>
<feature type="compositionally biased region" description="Polar residues" evidence="2">
    <location>
        <begin position="815"/>
        <end position="824"/>
    </location>
</feature>
<dbReference type="SUPFAM" id="SSF103657">
    <property type="entry name" value="BAR/IMD domain-like"/>
    <property type="match status" value="1"/>
</dbReference>
<dbReference type="PANTHER" id="PTHR23065">
    <property type="entry name" value="PROLINE-SERINE-THREONINE PHOSPHATASE INTERACTING PROTEIN 1"/>
    <property type="match status" value="1"/>
</dbReference>
<feature type="domain" description="Rho-GAP" evidence="4">
    <location>
        <begin position="513"/>
        <end position="711"/>
    </location>
</feature>
<dbReference type="SUPFAM" id="SSF46785">
    <property type="entry name" value="Winged helix' DNA-binding domain"/>
    <property type="match status" value="1"/>
</dbReference>
<feature type="compositionally biased region" description="Acidic residues" evidence="2">
    <location>
        <begin position="860"/>
        <end position="878"/>
    </location>
</feature>
<sequence length="889" mass="98859">MLKFENSFWDNPGPGHQPRYERGPQCLYEKLEQGSVECDEFLSFFRERAAIEEAYASNLRKLAERQLMPSGFDRDEGATLKTAYRGLIAECAAMASAHSDLALELQSSVIMPLRSFSSEHRARVRASWKIIDDTIRKASVELSQVDRNHRVYTQKASVAEQMRMKESPGKMQPGASPTEFEVKSRVSVSVLSSEAASAAAAAAVSSNESSKVSNDSGSHLDDVNSEAEAELAAQRQLLSAGSIGSTRSPIPPVPSGLDVASILLGNVALTRHEFHVMLERMQKEVQQHDVKFGILGTFRGLFSGESLAGWWCTYYPTVVRNESDALLVGQSMINQGYLRLMGRGSQFQSRSNAYYQWKKPALEFQSEDEYDSDDEPLGKRSAHLGRVAMTYERAQREADEASQIYRDSVIHAELVRTDLEEQLINYLETMEVWELNRLINIKSTLSEYARIHKLPLQAELAVSDRLEVYEESLKPPQDIQWTIEHYGTGRFTPRPIIFRPFGLSPAEYQIFGVPLDEQLLVSHKDIPLFPAKALSLIRKASLDTAHEDRYKIWTTRALLRNIHDMRNMVNRGSRVTLKQLRQFDLHVAVNVLVLYFLELPTPLCPEELHGPLRALYSSTSEKGTDETLDTIRSLLQGVSYAHIKTLQDLFYTLNVQIKGDEDAESRGAFIKEVSRRLGPVILRGKDIVGVSVSRVPQTFAADLIEHYDELLTGIDISRPFKPTARPAKSESANEDGSHLVRNFDQARISTNEASSSGVSGRVSAQTPRASLDVPASTSKRSSANSIKSGNVENAAAAANSRVSMSSNRSHSHQAVTPNTSDTLKTQTSFDEDEQLIDNILGDSSKVGADGDGTSNMDYFLNDEESDGTDDDDDSDGNDSDSKVEDEKNN</sequence>
<feature type="compositionally biased region" description="Low complexity" evidence="2">
    <location>
        <begin position="753"/>
        <end position="764"/>
    </location>
</feature>
<reference evidence="6" key="1">
    <citation type="submission" date="2022-07" db="EMBL/GenBank/DDBJ databases">
        <title>Phylogenomic reconstructions and comparative analyses of Kickxellomycotina fungi.</title>
        <authorList>
            <person name="Reynolds N.K."/>
            <person name="Stajich J.E."/>
            <person name="Barry K."/>
            <person name="Grigoriev I.V."/>
            <person name="Crous P."/>
            <person name="Smith M.E."/>
        </authorList>
    </citation>
    <scope>NUCLEOTIDE SEQUENCE</scope>
    <source>
        <strain evidence="6">NBRC 32514</strain>
    </source>
</reference>
<keyword evidence="1" id="KW-0175">Coiled coil</keyword>
<keyword evidence="7" id="KW-1185">Reference proteome</keyword>
<feature type="compositionally biased region" description="Low complexity" evidence="2">
    <location>
        <begin position="790"/>
        <end position="814"/>
    </location>
</feature>
<dbReference type="InterPro" id="IPR027267">
    <property type="entry name" value="AH/BAR_dom_sf"/>
</dbReference>
<accession>A0A9W7XV32</accession>
<gene>
    <name evidence="6" type="primary">rga8</name>
    <name evidence="6" type="ORF">LPJ53_004054</name>
</gene>
<dbReference type="InterPro" id="IPR000591">
    <property type="entry name" value="DEP_dom"/>
</dbReference>
<dbReference type="SUPFAM" id="SSF48350">
    <property type="entry name" value="GTPase activation domain, GAP"/>
    <property type="match status" value="1"/>
</dbReference>
<dbReference type="InterPro" id="IPR008936">
    <property type="entry name" value="Rho_GTPase_activation_prot"/>
</dbReference>
<name>A0A9W7XV32_9FUNG</name>
<dbReference type="PANTHER" id="PTHR23065:SF17">
    <property type="entry name" value="RHO-GTPASE-ACTIVATING PROTEIN RGD2"/>
    <property type="match status" value="1"/>
</dbReference>
<dbReference type="Pfam" id="PF00620">
    <property type="entry name" value="RhoGAP"/>
    <property type="match status" value="1"/>
</dbReference>